<sequence length="153" mass="16870">MEPSFTAIFTAIGVIASAVSGFITWHNWYQSRQIRCHLDVGPLSDQDALNLILVLDSLEHSDYTVEKISLAPAGQAIISGVDESDALKVSTIDVGWLIPAQAASASAQYRHFIAVDHAPADTDTALLLTVYIHNNLFCKRHKLRRRLPNLKGY</sequence>
<evidence type="ECO:0000313" key="2">
    <source>
        <dbReference type="EMBL" id="OAM15245.1"/>
    </source>
</evidence>
<dbReference type="Proteomes" id="UP000078003">
    <property type="component" value="Unassembled WGS sequence"/>
</dbReference>
<dbReference type="RefSeq" id="WP_064104668.1">
    <property type="nucleotide sequence ID" value="NZ_LXSF01000012.1"/>
</dbReference>
<organism evidence="2 3">
    <name type="scientific">Eikenella corrodens</name>
    <dbReference type="NCBI Taxonomy" id="539"/>
    <lineage>
        <taxon>Bacteria</taxon>
        <taxon>Pseudomonadati</taxon>
        <taxon>Pseudomonadota</taxon>
        <taxon>Betaproteobacteria</taxon>
        <taxon>Neisseriales</taxon>
        <taxon>Neisseriaceae</taxon>
        <taxon>Eikenella</taxon>
    </lineage>
</organism>
<keyword evidence="1" id="KW-0472">Membrane</keyword>
<evidence type="ECO:0000256" key="1">
    <source>
        <dbReference type="SAM" id="Phobius"/>
    </source>
</evidence>
<keyword evidence="1" id="KW-1133">Transmembrane helix</keyword>
<feature type="transmembrane region" description="Helical" evidence="1">
    <location>
        <begin position="6"/>
        <end position="25"/>
    </location>
</feature>
<accession>A0A1A9R9B8</accession>
<dbReference type="AlphaFoldDB" id="A0A1A9R9B8"/>
<name>A0A1A9R9B8_EIKCO</name>
<dbReference type="EMBL" id="LXSF01000012">
    <property type="protein sequence ID" value="OAM15245.1"/>
    <property type="molecule type" value="Genomic_DNA"/>
</dbReference>
<proteinExistence type="predicted"/>
<reference evidence="3" key="1">
    <citation type="submission" date="2016-05" db="EMBL/GenBank/DDBJ databases">
        <title>Draft genome of Corynebacterium afermentans subsp. afermentans LCDC 88199T.</title>
        <authorList>
            <person name="Bernier A.-M."/>
            <person name="Bernard K."/>
        </authorList>
    </citation>
    <scope>NUCLEOTIDE SEQUENCE [LARGE SCALE GENOMIC DNA]</scope>
    <source>
        <strain evidence="3">NML01-0328</strain>
    </source>
</reference>
<evidence type="ECO:0000313" key="3">
    <source>
        <dbReference type="Proteomes" id="UP000078003"/>
    </source>
</evidence>
<protein>
    <submittedName>
        <fullName evidence="2">Uncharacterized protein</fullName>
    </submittedName>
</protein>
<gene>
    <name evidence="2" type="ORF">A7P85_08675</name>
</gene>
<keyword evidence="1" id="KW-0812">Transmembrane</keyword>
<comment type="caution">
    <text evidence="2">The sequence shown here is derived from an EMBL/GenBank/DDBJ whole genome shotgun (WGS) entry which is preliminary data.</text>
</comment>